<keyword evidence="6" id="KW-0406">Ion transport</keyword>
<feature type="compositionally biased region" description="Low complexity" evidence="8">
    <location>
        <begin position="206"/>
        <end position="218"/>
    </location>
</feature>
<keyword evidence="4 9" id="KW-0812">Transmembrane</keyword>
<keyword evidence="11" id="KW-1185">Reference proteome</keyword>
<accession>A0A1Y2FXQ6</accession>
<protein>
    <submittedName>
        <fullName evidence="10">Bestrophin, RFP-TM, chloride channel-domain-containing protein</fullName>
    </submittedName>
</protein>
<name>A0A1Y2FXQ6_9BASI</name>
<evidence type="ECO:0000313" key="10">
    <source>
        <dbReference type="EMBL" id="ORY87455.1"/>
    </source>
</evidence>
<feature type="non-terminal residue" evidence="10">
    <location>
        <position position="448"/>
    </location>
</feature>
<dbReference type="GO" id="GO:0005254">
    <property type="term" value="F:chloride channel activity"/>
    <property type="evidence" value="ECO:0007669"/>
    <property type="project" value="InterPro"/>
</dbReference>
<evidence type="ECO:0000256" key="7">
    <source>
        <dbReference type="ARBA" id="ARBA00023136"/>
    </source>
</evidence>
<gene>
    <name evidence="10" type="ORF">BCR35DRAFT_258392</name>
</gene>
<keyword evidence="5 9" id="KW-1133">Transmembrane helix</keyword>
<evidence type="ECO:0000256" key="2">
    <source>
        <dbReference type="ARBA" id="ARBA00022448"/>
    </source>
</evidence>
<dbReference type="AlphaFoldDB" id="A0A1Y2FXQ6"/>
<evidence type="ECO:0000256" key="3">
    <source>
        <dbReference type="ARBA" id="ARBA00022475"/>
    </source>
</evidence>
<reference evidence="10 11" key="1">
    <citation type="submission" date="2016-07" db="EMBL/GenBank/DDBJ databases">
        <title>Pervasive Adenine N6-methylation of Active Genes in Fungi.</title>
        <authorList>
            <consortium name="DOE Joint Genome Institute"/>
            <person name="Mondo S.J."/>
            <person name="Dannebaum R.O."/>
            <person name="Kuo R.C."/>
            <person name="Labutti K."/>
            <person name="Haridas S."/>
            <person name="Kuo A."/>
            <person name="Salamov A."/>
            <person name="Ahrendt S.R."/>
            <person name="Lipzen A."/>
            <person name="Sullivan W."/>
            <person name="Andreopoulos W.B."/>
            <person name="Clum A."/>
            <person name="Lindquist E."/>
            <person name="Daum C."/>
            <person name="Ramamoorthy G.K."/>
            <person name="Gryganskyi A."/>
            <person name="Culley D."/>
            <person name="Magnuson J.K."/>
            <person name="James T.Y."/>
            <person name="O'Malley M.A."/>
            <person name="Stajich J.E."/>
            <person name="Spatafora J.W."/>
            <person name="Visel A."/>
            <person name="Grigoriev I.V."/>
        </authorList>
    </citation>
    <scope>NUCLEOTIDE SEQUENCE [LARGE SCALE GENOMIC DNA]</scope>
    <source>
        <strain evidence="10 11">62-1032</strain>
    </source>
</reference>
<evidence type="ECO:0000256" key="8">
    <source>
        <dbReference type="SAM" id="MobiDB-lite"/>
    </source>
</evidence>
<dbReference type="GO" id="GO:0005886">
    <property type="term" value="C:plasma membrane"/>
    <property type="evidence" value="ECO:0007669"/>
    <property type="project" value="UniProtKB-SubCell"/>
</dbReference>
<dbReference type="PANTHER" id="PTHR33281:SF19">
    <property type="entry name" value="VOLTAGE-DEPENDENT ANION CHANNEL-FORMING PROTEIN YNEE"/>
    <property type="match status" value="1"/>
</dbReference>
<dbReference type="Proteomes" id="UP000193467">
    <property type="component" value="Unassembled WGS sequence"/>
</dbReference>
<evidence type="ECO:0000256" key="1">
    <source>
        <dbReference type="ARBA" id="ARBA00004651"/>
    </source>
</evidence>
<sequence>SWLGKVVFGSVLVECWPSCSFFTLLSVVICVACEKTGYKLNVSTVMLSVLSTMLSFVISLRTSSAVERYGEGRRAFSGITLASRNLALLVWLHVPPTTLTAAELASIGSDAAALEVEKLKGLLEKRTIINLIQAFSVSAKRYLRGESGVYYEDLYDLIACLPRYAFPSSVASGLAAERMERSGILGIWRSPYVNGETLLPCDSVHSTSSTPSPTLSRPVQQPSGGSDDPYLTKSYTNTRSIPLLPAFNPPPRTIYHWFPPLLVFHPFLRLFSKEPQAERKRRHSVCSNIPLEISLYLSGYVNEVIRRGTMVPTFVPVLFGTLGQLQDSITTLERVLTTPLPWAYQIHLRATTYAYLVFLPFQIYSALGYLTILATFVAATIFLGFLELGTQLENPFDSDLDLDHFCELIAAELREIVAHPQPAPSTFVFSPMNSPFLPADPRPASEIL</sequence>
<dbReference type="PANTHER" id="PTHR33281">
    <property type="entry name" value="UPF0187 PROTEIN YNEE"/>
    <property type="match status" value="1"/>
</dbReference>
<dbReference type="InParanoid" id="A0A1Y2FXQ6"/>
<keyword evidence="2" id="KW-0813">Transport</keyword>
<comment type="caution">
    <text evidence="10">The sequence shown here is derived from an EMBL/GenBank/DDBJ whole genome shotgun (WGS) entry which is preliminary data.</text>
</comment>
<feature type="transmembrane region" description="Helical" evidence="9">
    <location>
        <begin position="40"/>
        <end position="60"/>
    </location>
</feature>
<dbReference type="STRING" id="106004.A0A1Y2FXQ6"/>
<evidence type="ECO:0000256" key="6">
    <source>
        <dbReference type="ARBA" id="ARBA00023065"/>
    </source>
</evidence>
<proteinExistence type="predicted"/>
<feature type="transmembrane region" description="Helical" evidence="9">
    <location>
        <begin position="6"/>
        <end position="33"/>
    </location>
</feature>
<feature type="transmembrane region" description="Helical" evidence="9">
    <location>
        <begin position="366"/>
        <end position="386"/>
    </location>
</feature>
<keyword evidence="7 9" id="KW-0472">Membrane</keyword>
<feature type="non-terminal residue" evidence="10">
    <location>
        <position position="1"/>
    </location>
</feature>
<evidence type="ECO:0000256" key="4">
    <source>
        <dbReference type="ARBA" id="ARBA00022692"/>
    </source>
</evidence>
<evidence type="ECO:0000256" key="5">
    <source>
        <dbReference type="ARBA" id="ARBA00022989"/>
    </source>
</evidence>
<evidence type="ECO:0000256" key="9">
    <source>
        <dbReference type="SAM" id="Phobius"/>
    </source>
</evidence>
<organism evidence="10 11">
    <name type="scientific">Leucosporidium creatinivorum</name>
    <dbReference type="NCBI Taxonomy" id="106004"/>
    <lineage>
        <taxon>Eukaryota</taxon>
        <taxon>Fungi</taxon>
        <taxon>Dikarya</taxon>
        <taxon>Basidiomycota</taxon>
        <taxon>Pucciniomycotina</taxon>
        <taxon>Microbotryomycetes</taxon>
        <taxon>Leucosporidiales</taxon>
        <taxon>Leucosporidium</taxon>
    </lineage>
</organism>
<comment type="subcellular location">
    <subcellularLocation>
        <location evidence="1">Cell membrane</location>
        <topology evidence="1">Multi-pass membrane protein</topology>
    </subcellularLocation>
</comment>
<dbReference type="OrthoDB" id="1368at2759"/>
<keyword evidence="3" id="KW-1003">Cell membrane</keyword>
<dbReference type="InterPro" id="IPR044669">
    <property type="entry name" value="YneE/VCCN1/2-like"/>
</dbReference>
<feature type="region of interest" description="Disordered" evidence="8">
    <location>
        <begin position="203"/>
        <end position="231"/>
    </location>
</feature>
<evidence type="ECO:0000313" key="11">
    <source>
        <dbReference type="Proteomes" id="UP000193467"/>
    </source>
</evidence>
<dbReference type="EMBL" id="MCGR01000013">
    <property type="protein sequence ID" value="ORY87455.1"/>
    <property type="molecule type" value="Genomic_DNA"/>
</dbReference>
<dbReference type="Pfam" id="PF25539">
    <property type="entry name" value="Bestrophin_2"/>
    <property type="match status" value="2"/>
</dbReference>